<evidence type="ECO:0000256" key="3">
    <source>
        <dbReference type="ARBA" id="ARBA00023125"/>
    </source>
</evidence>
<dbReference type="OrthoDB" id="119203at2"/>
<dbReference type="FunFam" id="1.10.10.10:FF:000001">
    <property type="entry name" value="LysR family transcriptional regulator"/>
    <property type="match status" value="1"/>
</dbReference>
<evidence type="ECO:0000313" key="6">
    <source>
        <dbReference type="EMBL" id="VBB05141.1"/>
    </source>
</evidence>
<evidence type="ECO:0000313" key="7">
    <source>
        <dbReference type="Proteomes" id="UP000277811"/>
    </source>
</evidence>
<evidence type="ECO:0000256" key="2">
    <source>
        <dbReference type="ARBA" id="ARBA00023015"/>
    </source>
</evidence>
<dbReference type="EMBL" id="UPPP01000053">
    <property type="protein sequence ID" value="VBB05141.1"/>
    <property type="molecule type" value="Genomic_DNA"/>
</dbReference>
<dbReference type="PANTHER" id="PTHR30126:SF100">
    <property type="entry name" value="LYSR-FAMILY TRANSCRIPTIONAL REGULATOR"/>
    <property type="match status" value="1"/>
</dbReference>
<dbReference type="SUPFAM" id="SSF53850">
    <property type="entry name" value="Periplasmic binding protein-like II"/>
    <property type="match status" value="1"/>
</dbReference>
<dbReference type="Pfam" id="PF03466">
    <property type="entry name" value="LysR_substrate"/>
    <property type="match status" value="1"/>
</dbReference>
<keyword evidence="2" id="KW-0805">Transcription regulation</keyword>
<dbReference type="InterPro" id="IPR036390">
    <property type="entry name" value="WH_DNA-bd_sf"/>
</dbReference>
<dbReference type="RefSeq" id="WP_122626148.1">
    <property type="nucleotide sequence ID" value="NZ_UPPP01000053.1"/>
</dbReference>
<sequence>MELRQLQTFLTIAKQASFTKAAQDLGYAQSTVTSQIQTLEEELGTMLFERLGRQIKLTKDGENLCAYAAQILALANEAKDLVANSTVPKGTLTIGTAESLCTYRLPELFQAFRARCPKVEISLRFDICSDYRTHLRKNTVDIVFFLDVPCEEADLVTHVLFEEPMAVIASPDHPLTRQKRVGPQDIHGQALILTDLGCSYRRVFESILAQAGAKPSSVLGVSSNEVIKRFVGDGWGIGFLPRVTVEQELKNGQLAALVWAGPPFAIKAQLIYHKEKWLSPALRTFIELTLARLGNGISII</sequence>
<dbReference type="AlphaFoldDB" id="A0A498R1C4"/>
<feature type="domain" description="HTH lysR-type" evidence="5">
    <location>
        <begin position="1"/>
        <end position="58"/>
    </location>
</feature>
<dbReference type="SUPFAM" id="SSF46785">
    <property type="entry name" value="Winged helix' DNA-binding domain"/>
    <property type="match status" value="1"/>
</dbReference>
<dbReference type="InterPro" id="IPR005119">
    <property type="entry name" value="LysR_subst-bd"/>
</dbReference>
<dbReference type="Proteomes" id="UP000277811">
    <property type="component" value="Unassembled WGS sequence"/>
</dbReference>
<organism evidence="6 7">
    <name type="scientific">Lucifera butyrica</name>
    <dbReference type="NCBI Taxonomy" id="1351585"/>
    <lineage>
        <taxon>Bacteria</taxon>
        <taxon>Bacillati</taxon>
        <taxon>Bacillota</taxon>
        <taxon>Negativicutes</taxon>
        <taxon>Veillonellales</taxon>
        <taxon>Veillonellaceae</taxon>
        <taxon>Lucifera</taxon>
    </lineage>
</organism>
<dbReference type="InterPro" id="IPR000847">
    <property type="entry name" value="LysR_HTH_N"/>
</dbReference>
<dbReference type="GO" id="GO:0003700">
    <property type="term" value="F:DNA-binding transcription factor activity"/>
    <property type="evidence" value="ECO:0007669"/>
    <property type="project" value="InterPro"/>
</dbReference>
<reference evidence="6 7" key="1">
    <citation type="submission" date="2018-06" db="EMBL/GenBank/DDBJ databases">
        <authorList>
            <person name="Strepis N."/>
        </authorList>
    </citation>
    <scope>NUCLEOTIDE SEQUENCE [LARGE SCALE GENOMIC DNA]</scope>
    <source>
        <strain evidence="6">LUCI</strain>
    </source>
</reference>
<keyword evidence="7" id="KW-1185">Reference proteome</keyword>
<comment type="similarity">
    <text evidence="1">Belongs to the LysR transcriptional regulatory family.</text>
</comment>
<dbReference type="PANTHER" id="PTHR30126">
    <property type="entry name" value="HTH-TYPE TRANSCRIPTIONAL REGULATOR"/>
    <property type="match status" value="1"/>
</dbReference>
<dbReference type="PROSITE" id="PS50931">
    <property type="entry name" value="HTH_LYSR"/>
    <property type="match status" value="1"/>
</dbReference>
<evidence type="ECO:0000259" key="5">
    <source>
        <dbReference type="PROSITE" id="PS50931"/>
    </source>
</evidence>
<dbReference type="PRINTS" id="PR00039">
    <property type="entry name" value="HTHLYSR"/>
</dbReference>
<dbReference type="Gene3D" id="1.10.10.10">
    <property type="entry name" value="Winged helix-like DNA-binding domain superfamily/Winged helix DNA-binding domain"/>
    <property type="match status" value="1"/>
</dbReference>
<proteinExistence type="inferred from homology"/>
<dbReference type="CDD" id="cd05466">
    <property type="entry name" value="PBP2_LTTR_substrate"/>
    <property type="match status" value="1"/>
</dbReference>
<dbReference type="Pfam" id="PF00126">
    <property type="entry name" value="HTH_1"/>
    <property type="match status" value="1"/>
</dbReference>
<dbReference type="GO" id="GO:0000976">
    <property type="term" value="F:transcription cis-regulatory region binding"/>
    <property type="evidence" value="ECO:0007669"/>
    <property type="project" value="TreeGrafter"/>
</dbReference>
<dbReference type="Gene3D" id="3.40.190.290">
    <property type="match status" value="1"/>
</dbReference>
<evidence type="ECO:0000256" key="1">
    <source>
        <dbReference type="ARBA" id="ARBA00009437"/>
    </source>
</evidence>
<keyword evidence="4" id="KW-0804">Transcription</keyword>
<dbReference type="InterPro" id="IPR036388">
    <property type="entry name" value="WH-like_DNA-bd_sf"/>
</dbReference>
<keyword evidence="3" id="KW-0238">DNA-binding</keyword>
<protein>
    <submittedName>
        <fullName evidence="6">Transcription regulator hth lysr</fullName>
    </submittedName>
</protein>
<name>A0A498R1C4_9FIRM</name>
<evidence type="ECO:0000256" key="4">
    <source>
        <dbReference type="ARBA" id="ARBA00023163"/>
    </source>
</evidence>
<accession>A0A498R1C4</accession>
<gene>
    <name evidence="6" type="ORF">LUCI_0348</name>
</gene>